<dbReference type="EMBL" id="MSCJ01000003">
    <property type="protein sequence ID" value="PQJ61706.1"/>
    <property type="molecule type" value="Genomic_DNA"/>
</dbReference>
<evidence type="ECO:0008006" key="4">
    <source>
        <dbReference type="Google" id="ProtNLM"/>
    </source>
</evidence>
<evidence type="ECO:0000313" key="3">
    <source>
        <dbReference type="Proteomes" id="UP000238730"/>
    </source>
</evidence>
<organism evidence="2 3">
    <name type="scientific">Photobacterium angustum</name>
    <dbReference type="NCBI Taxonomy" id="661"/>
    <lineage>
        <taxon>Bacteria</taxon>
        <taxon>Pseudomonadati</taxon>
        <taxon>Pseudomonadota</taxon>
        <taxon>Gammaproteobacteria</taxon>
        <taxon>Vibrionales</taxon>
        <taxon>Vibrionaceae</taxon>
        <taxon>Photobacterium</taxon>
    </lineage>
</organism>
<dbReference type="OrthoDB" id="5917215at2"/>
<accession>A0A2S7VHN9</accession>
<evidence type="ECO:0000313" key="2">
    <source>
        <dbReference type="EMBL" id="PQJ61706.1"/>
    </source>
</evidence>
<keyword evidence="1" id="KW-0175">Coiled coil</keyword>
<dbReference type="AlphaFoldDB" id="A0A2S7VHN9"/>
<proteinExistence type="predicted"/>
<protein>
    <recommendedName>
        <fullName evidence="4">DUF2799 domain-containing protein</fullName>
    </recommendedName>
</protein>
<feature type="coiled-coil region" evidence="1">
    <location>
        <begin position="103"/>
        <end position="130"/>
    </location>
</feature>
<dbReference type="Pfam" id="PF10973">
    <property type="entry name" value="DUF2799"/>
    <property type="match status" value="1"/>
</dbReference>
<reference evidence="2 3" key="1">
    <citation type="submission" date="2016-12" db="EMBL/GenBank/DDBJ databases">
        <title>Diversity of luminous bacteria.</title>
        <authorList>
            <person name="Yoshizawa S."/>
            <person name="Kogure K."/>
        </authorList>
    </citation>
    <scope>NUCLEOTIDE SEQUENCE [LARGE SCALE GENOMIC DNA]</scope>
    <source>
        <strain evidence="2 3">LC1-200</strain>
    </source>
</reference>
<dbReference type="InterPro" id="IPR021242">
    <property type="entry name" value="DUF2799"/>
</dbReference>
<sequence>MNQQECQTANWQALGYMDGSQGASSTQFNERSSACSEYNVRADFKQYQLGYNKGLTTYCTESHGFYVGSHGKSYQGVCPQNTAQAFIKGYNHGQQLYTAQENVSRAERELSYEQHEIDNQKEKLNDLKNSLIYDQLTPRERREKLDEIDEINNRPNDLRRKQHELNKLKQELEKVRAQMNKYY</sequence>
<dbReference type="Proteomes" id="UP000238730">
    <property type="component" value="Unassembled WGS sequence"/>
</dbReference>
<name>A0A2S7VHN9_PHOAN</name>
<gene>
    <name evidence="2" type="ORF">BTO08_15560</name>
</gene>
<comment type="caution">
    <text evidence="2">The sequence shown here is derived from an EMBL/GenBank/DDBJ whole genome shotgun (WGS) entry which is preliminary data.</text>
</comment>
<evidence type="ECO:0000256" key="1">
    <source>
        <dbReference type="SAM" id="Coils"/>
    </source>
</evidence>